<dbReference type="CDD" id="cd16917">
    <property type="entry name" value="HATPase_UhpB-NarQ-NarX-like"/>
    <property type="match status" value="1"/>
</dbReference>
<keyword evidence="4" id="KW-0808">Transferase</keyword>
<dbReference type="PANTHER" id="PTHR24421">
    <property type="entry name" value="NITRATE/NITRITE SENSOR PROTEIN NARX-RELATED"/>
    <property type="match status" value="1"/>
</dbReference>
<dbReference type="InterPro" id="IPR036890">
    <property type="entry name" value="HATPase_C_sf"/>
</dbReference>
<dbReference type="Pfam" id="PF07730">
    <property type="entry name" value="HisKA_3"/>
    <property type="match status" value="1"/>
</dbReference>
<evidence type="ECO:0000313" key="11">
    <source>
        <dbReference type="EMBL" id="GAA0259783.1"/>
    </source>
</evidence>
<dbReference type="EMBL" id="BAAABU010000029">
    <property type="protein sequence ID" value="GAA0259783.1"/>
    <property type="molecule type" value="Genomic_DNA"/>
</dbReference>
<dbReference type="GO" id="GO:0016301">
    <property type="term" value="F:kinase activity"/>
    <property type="evidence" value="ECO:0007669"/>
    <property type="project" value="UniProtKB-KW"/>
</dbReference>
<evidence type="ECO:0000313" key="12">
    <source>
        <dbReference type="Proteomes" id="UP001500416"/>
    </source>
</evidence>
<evidence type="ECO:0000256" key="2">
    <source>
        <dbReference type="ARBA" id="ARBA00012438"/>
    </source>
</evidence>
<organism evidence="11 12">
    <name type="scientific">Saccharothrix mutabilis subsp. mutabilis</name>
    <dbReference type="NCBI Taxonomy" id="66855"/>
    <lineage>
        <taxon>Bacteria</taxon>
        <taxon>Bacillati</taxon>
        <taxon>Actinomycetota</taxon>
        <taxon>Actinomycetes</taxon>
        <taxon>Pseudonocardiales</taxon>
        <taxon>Pseudonocardiaceae</taxon>
        <taxon>Saccharothrix</taxon>
    </lineage>
</organism>
<keyword evidence="9" id="KW-0472">Membrane</keyword>
<dbReference type="PANTHER" id="PTHR24421:SF10">
    <property type="entry name" value="NITRATE_NITRITE SENSOR PROTEIN NARQ"/>
    <property type="match status" value="1"/>
</dbReference>
<protein>
    <recommendedName>
        <fullName evidence="2">histidine kinase</fullName>
        <ecNumber evidence="2">2.7.13.3</ecNumber>
    </recommendedName>
</protein>
<accession>A0ABP3EGM0</accession>
<evidence type="ECO:0000259" key="10">
    <source>
        <dbReference type="SMART" id="SM00387"/>
    </source>
</evidence>
<dbReference type="InterPro" id="IPR050482">
    <property type="entry name" value="Sensor_HK_TwoCompSys"/>
</dbReference>
<evidence type="ECO:0000256" key="3">
    <source>
        <dbReference type="ARBA" id="ARBA00022553"/>
    </source>
</evidence>
<dbReference type="Gene3D" id="1.20.5.1930">
    <property type="match status" value="1"/>
</dbReference>
<dbReference type="Pfam" id="PF23539">
    <property type="entry name" value="DUF7134"/>
    <property type="match status" value="1"/>
</dbReference>
<dbReference type="Gene3D" id="3.30.565.10">
    <property type="entry name" value="Histidine kinase-like ATPase, C-terminal domain"/>
    <property type="match status" value="1"/>
</dbReference>
<evidence type="ECO:0000256" key="9">
    <source>
        <dbReference type="SAM" id="Phobius"/>
    </source>
</evidence>
<evidence type="ECO:0000256" key="4">
    <source>
        <dbReference type="ARBA" id="ARBA00022679"/>
    </source>
</evidence>
<keyword evidence="7" id="KW-0067">ATP-binding</keyword>
<dbReference type="SMART" id="SM00387">
    <property type="entry name" value="HATPase_c"/>
    <property type="match status" value="1"/>
</dbReference>
<keyword evidence="6 11" id="KW-0418">Kinase</keyword>
<sequence length="401" mass="42852">MWLAVAVLVGAGAVTLLVRSMGAYAQNVTGPSLVEHLLWGAAVSLPLAVRRRFPMTVLLAVSVAFLAGQSRQVADNLVPSIALFTAIYTVGAWSQDRGRARVARVGVIVVMFGWLGFNLARFMLRPEPPPFEGAVGPLDPVLASVLYGVAFNVLFFLSAYYFGGTAWLSARRKEELEHRAEELRRSQEQNMRGAVVAERVRIARDLHDVVAHHVSVMGVQAGAARRVLDRDVELARSTLRTVEDTARTAIGELRGLLGVLRAEPAEPALGEPVAQTSSPGLDQVPELVELARSAGLTVAHGTYGDPRPVPEGVALSAYRIVQEALTNVVKHAGAGAADVRVRFLEKELEVEVTDDGRGAPTAGGGGFGLVGMRERVAVHGGTLEVGPRRDGGYLVRARFPA</sequence>
<dbReference type="SUPFAM" id="SSF55874">
    <property type="entry name" value="ATPase domain of HSP90 chaperone/DNA topoisomerase II/histidine kinase"/>
    <property type="match status" value="1"/>
</dbReference>
<gene>
    <name evidence="11" type="ORF">GCM10010492_70890</name>
</gene>
<feature type="transmembrane region" description="Helical" evidence="9">
    <location>
        <begin position="105"/>
        <end position="124"/>
    </location>
</feature>
<evidence type="ECO:0000256" key="8">
    <source>
        <dbReference type="ARBA" id="ARBA00023012"/>
    </source>
</evidence>
<dbReference type="Proteomes" id="UP001500416">
    <property type="component" value="Unassembled WGS sequence"/>
</dbReference>
<evidence type="ECO:0000256" key="5">
    <source>
        <dbReference type="ARBA" id="ARBA00022741"/>
    </source>
</evidence>
<evidence type="ECO:0000256" key="6">
    <source>
        <dbReference type="ARBA" id="ARBA00022777"/>
    </source>
</evidence>
<evidence type="ECO:0000256" key="7">
    <source>
        <dbReference type="ARBA" id="ARBA00022840"/>
    </source>
</evidence>
<keyword evidence="8" id="KW-0902">Two-component regulatory system</keyword>
<evidence type="ECO:0000256" key="1">
    <source>
        <dbReference type="ARBA" id="ARBA00000085"/>
    </source>
</evidence>
<keyword evidence="12" id="KW-1185">Reference proteome</keyword>
<dbReference type="EC" id="2.7.13.3" evidence="2"/>
<keyword evidence="5" id="KW-0547">Nucleotide-binding</keyword>
<dbReference type="InterPro" id="IPR011712">
    <property type="entry name" value="Sig_transdc_His_kin_sub3_dim/P"/>
</dbReference>
<feature type="domain" description="Histidine kinase/HSP90-like ATPase" evidence="10">
    <location>
        <begin position="312"/>
        <end position="401"/>
    </location>
</feature>
<dbReference type="Pfam" id="PF02518">
    <property type="entry name" value="HATPase_c"/>
    <property type="match status" value="1"/>
</dbReference>
<dbReference type="InterPro" id="IPR055558">
    <property type="entry name" value="DUF7134"/>
</dbReference>
<feature type="transmembrane region" description="Helical" evidence="9">
    <location>
        <begin position="76"/>
        <end position="93"/>
    </location>
</feature>
<feature type="transmembrane region" description="Helical" evidence="9">
    <location>
        <begin position="144"/>
        <end position="163"/>
    </location>
</feature>
<comment type="caution">
    <text evidence="11">The sequence shown here is derived from an EMBL/GenBank/DDBJ whole genome shotgun (WGS) entry which is preliminary data.</text>
</comment>
<proteinExistence type="predicted"/>
<keyword evidence="9" id="KW-0812">Transmembrane</keyword>
<keyword evidence="9" id="KW-1133">Transmembrane helix</keyword>
<name>A0ABP3EGM0_9PSEU</name>
<comment type="catalytic activity">
    <reaction evidence="1">
        <text>ATP + protein L-histidine = ADP + protein N-phospho-L-histidine.</text>
        <dbReference type="EC" id="2.7.13.3"/>
    </reaction>
</comment>
<dbReference type="InterPro" id="IPR003594">
    <property type="entry name" value="HATPase_dom"/>
</dbReference>
<reference evidence="12" key="1">
    <citation type="journal article" date="2019" name="Int. J. Syst. Evol. Microbiol.">
        <title>The Global Catalogue of Microorganisms (GCM) 10K type strain sequencing project: providing services to taxonomists for standard genome sequencing and annotation.</title>
        <authorList>
            <consortium name="The Broad Institute Genomics Platform"/>
            <consortium name="The Broad Institute Genome Sequencing Center for Infectious Disease"/>
            <person name="Wu L."/>
            <person name="Ma J."/>
        </authorList>
    </citation>
    <scope>NUCLEOTIDE SEQUENCE [LARGE SCALE GENOMIC DNA]</scope>
    <source>
        <strain evidence="12">JCM 3380</strain>
    </source>
</reference>
<keyword evidence="3" id="KW-0597">Phosphoprotein</keyword>